<reference evidence="2 3" key="1">
    <citation type="submission" date="2018-06" db="EMBL/GenBank/DDBJ databases">
        <title>Comparative genomics reveals the genomic features of Rhizophagus irregularis, R. cerebriforme, R. diaphanum and Gigaspora rosea, and their symbiotic lifestyle signature.</title>
        <authorList>
            <person name="Morin E."/>
            <person name="San Clemente H."/>
            <person name="Chen E.C.H."/>
            <person name="De La Providencia I."/>
            <person name="Hainaut M."/>
            <person name="Kuo A."/>
            <person name="Kohler A."/>
            <person name="Murat C."/>
            <person name="Tang N."/>
            <person name="Roy S."/>
            <person name="Loubradou J."/>
            <person name="Henrissat B."/>
            <person name="Grigoriev I.V."/>
            <person name="Corradi N."/>
            <person name="Roux C."/>
            <person name="Martin F.M."/>
        </authorList>
    </citation>
    <scope>NUCLEOTIDE SEQUENCE [LARGE SCALE GENOMIC DNA]</scope>
    <source>
        <strain evidence="2 3">DAOM 194757</strain>
    </source>
</reference>
<evidence type="ECO:0008006" key="4">
    <source>
        <dbReference type="Google" id="ProtNLM"/>
    </source>
</evidence>
<evidence type="ECO:0000313" key="2">
    <source>
        <dbReference type="EMBL" id="RIB12388.1"/>
    </source>
</evidence>
<sequence>MNQKSIFLFILLISLSATNAIPLEKRATQFQDCRGGNFRNAEFIDVSMSPDPLVSNQNVIFDVSGTLKNNDIKDNNSFVRVQLDDADGTPIDRIRTNVTTAIKAGQKFDIKTQQHTLPDIPDKYQLTVIIVNPSDPPNPATDVIGCATTRVGF</sequence>
<name>A0A397USS3_9GLOM</name>
<evidence type="ECO:0000256" key="1">
    <source>
        <dbReference type="SAM" id="SignalP"/>
    </source>
</evidence>
<protein>
    <recommendedName>
        <fullName evidence="4">MD-2-related lipid-recognition domain-containing protein</fullName>
    </recommendedName>
</protein>
<dbReference type="InterPro" id="IPR047676">
    <property type="entry name" value="FxLYD_dom"/>
</dbReference>
<feature type="chain" id="PRO_5017247614" description="MD-2-related lipid-recognition domain-containing protein" evidence="1">
    <location>
        <begin position="21"/>
        <end position="153"/>
    </location>
</feature>
<keyword evidence="1" id="KW-0732">Signal</keyword>
<organism evidence="2 3">
    <name type="scientific">Gigaspora rosea</name>
    <dbReference type="NCBI Taxonomy" id="44941"/>
    <lineage>
        <taxon>Eukaryota</taxon>
        <taxon>Fungi</taxon>
        <taxon>Fungi incertae sedis</taxon>
        <taxon>Mucoromycota</taxon>
        <taxon>Glomeromycotina</taxon>
        <taxon>Glomeromycetes</taxon>
        <taxon>Diversisporales</taxon>
        <taxon>Gigasporaceae</taxon>
        <taxon>Gigaspora</taxon>
    </lineage>
</organism>
<comment type="caution">
    <text evidence="2">The sequence shown here is derived from an EMBL/GenBank/DDBJ whole genome shotgun (WGS) entry which is preliminary data.</text>
</comment>
<dbReference type="OrthoDB" id="2305646at2759"/>
<dbReference type="NCBIfam" id="NF038353">
    <property type="entry name" value="FxLYD_dom"/>
    <property type="match status" value="1"/>
</dbReference>
<evidence type="ECO:0000313" key="3">
    <source>
        <dbReference type="Proteomes" id="UP000266673"/>
    </source>
</evidence>
<proteinExistence type="predicted"/>
<accession>A0A397USS3</accession>
<dbReference type="EMBL" id="QKWP01001029">
    <property type="protein sequence ID" value="RIB12388.1"/>
    <property type="molecule type" value="Genomic_DNA"/>
</dbReference>
<feature type="signal peptide" evidence="1">
    <location>
        <begin position="1"/>
        <end position="20"/>
    </location>
</feature>
<dbReference type="Proteomes" id="UP000266673">
    <property type="component" value="Unassembled WGS sequence"/>
</dbReference>
<keyword evidence="3" id="KW-1185">Reference proteome</keyword>
<dbReference type="STRING" id="44941.A0A397USS3"/>
<gene>
    <name evidence="2" type="ORF">C2G38_2249520</name>
</gene>
<dbReference type="AlphaFoldDB" id="A0A397USS3"/>